<dbReference type="GO" id="GO:0016887">
    <property type="term" value="F:ATP hydrolysis activity"/>
    <property type="evidence" value="ECO:0007669"/>
    <property type="project" value="InterPro"/>
</dbReference>
<dbReference type="PROSITE" id="PS50893">
    <property type="entry name" value="ABC_TRANSPORTER_2"/>
    <property type="match status" value="1"/>
</dbReference>
<accession>A0A1H1L7N7</accession>
<keyword evidence="4 6" id="KW-0067">ATP-binding</keyword>
<name>A0A1H1L7N7_9CORY</name>
<dbReference type="SMART" id="SM00382">
    <property type="entry name" value="AAA"/>
    <property type="match status" value="1"/>
</dbReference>
<dbReference type="Gene3D" id="3.40.50.300">
    <property type="entry name" value="P-loop containing nucleotide triphosphate hydrolases"/>
    <property type="match status" value="1"/>
</dbReference>
<comment type="similarity">
    <text evidence="1">Belongs to the ABC transporter superfamily.</text>
</comment>
<dbReference type="AlphaFoldDB" id="A0A1H1L7N7"/>
<evidence type="ECO:0000256" key="1">
    <source>
        <dbReference type="ARBA" id="ARBA00005417"/>
    </source>
</evidence>
<dbReference type="STRING" id="1203190.GCA_000312345_02341"/>
<dbReference type="OrthoDB" id="3282096at2"/>
<dbReference type="RefSeq" id="WP_019195105.1">
    <property type="nucleotide sequence ID" value="NZ_LT629765.1"/>
</dbReference>
<dbReference type="PANTHER" id="PTHR42734">
    <property type="entry name" value="METAL TRANSPORT SYSTEM ATP-BINDING PROTEIN TM_0124-RELATED"/>
    <property type="match status" value="1"/>
</dbReference>
<dbReference type="InterPro" id="IPR050153">
    <property type="entry name" value="Metal_Ion_Import_ABC"/>
</dbReference>
<dbReference type="InterPro" id="IPR027417">
    <property type="entry name" value="P-loop_NTPase"/>
</dbReference>
<keyword evidence="3" id="KW-0547">Nucleotide-binding</keyword>
<dbReference type="Pfam" id="PF00005">
    <property type="entry name" value="ABC_tran"/>
    <property type="match status" value="1"/>
</dbReference>
<dbReference type="Proteomes" id="UP000182237">
    <property type="component" value="Chromosome I"/>
</dbReference>
<evidence type="ECO:0000259" key="5">
    <source>
        <dbReference type="PROSITE" id="PS50893"/>
    </source>
</evidence>
<dbReference type="eggNOG" id="COG1121">
    <property type="taxonomic scope" value="Bacteria"/>
</dbReference>
<dbReference type="GO" id="GO:0005524">
    <property type="term" value="F:ATP binding"/>
    <property type="evidence" value="ECO:0007669"/>
    <property type="project" value="UniProtKB-KW"/>
</dbReference>
<feature type="domain" description="ABC transporter" evidence="5">
    <location>
        <begin position="3"/>
        <end position="217"/>
    </location>
</feature>
<dbReference type="InterPro" id="IPR003593">
    <property type="entry name" value="AAA+_ATPase"/>
</dbReference>
<gene>
    <name evidence="6" type="ORF">SAMN04488539_0095</name>
</gene>
<keyword evidence="7" id="KW-1185">Reference proteome</keyword>
<evidence type="ECO:0000313" key="6">
    <source>
        <dbReference type="EMBL" id="SDR70506.1"/>
    </source>
</evidence>
<evidence type="ECO:0000256" key="3">
    <source>
        <dbReference type="ARBA" id="ARBA00022741"/>
    </source>
</evidence>
<organism evidence="6 7">
    <name type="scientific">Corynebacterium timonense</name>
    <dbReference type="NCBI Taxonomy" id="441500"/>
    <lineage>
        <taxon>Bacteria</taxon>
        <taxon>Bacillati</taxon>
        <taxon>Actinomycetota</taxon>
        <taxon>Actinomycetes</taxon>
        <taxon>Mycobacteriales</taxon>
        <taxon>Corynebacteriaceae</taxon>
        <taxon>Corynebacterium</taxon>
    </lineage>
</organism>
<sequence>MIARLIDATVEPLWSNITLDIAAGEMIAVLGPNGSGKSTLLNCLAGIRRLQSGRVEVNGRLGLIPQQRMFDRDLPLRAGDLVSLALGHGVLRNRRVNRDAVDELLASVGAGHLADARVGALSGGQQQLVRQAQALAKNPEILLADEPFLSLDVARQRETVERFRALDAAVLMVTHSIDPVVDVVDRILYIGPQGHVLGPVEDVLDSSVLSDLYGAPVDVVTVRGKTVIV</sequence>
<evidence type="ECO:0000313" key="7">
    <source>
        <dbReference type="Proteomes" id="UP000182237"/>
    </source>
</evidence>
<dbReference type="InterPro" id="IPR003439">
    <property type="entry name" value="ABC_transporter-like_ATP-bd"/>
</dbReference>
<keyword evidence="2" id="KW-0813">Transport</keyword>
<protein>
    <submittedName>
        <fullName evidence="6">Zinc/manganese transport system ATP-binding protein</fullName>
    </submittedName>
</protein>
<proteinExistence type="inferred from homology"/>
<evidence type="ECO:0000256" key="4">
    <source>
        <dbReference type="ARBA" id="ARBA00022840"/>
    </source>
</evidence>
<reference evidence="6 7" key="1">
    <citation type="submission" date="2016-10" db="EMBL/GenBank/DDBJ databases">
        <authorList>
            <person name="de Groot N.N."/>
        </authorList>
    </citation>
    <scope>NUCLEOTIDE SEQUENCE [LARGE SCALE GENOMIC DNA]</scope>
    <source>
        <strain evidence="6 7">DSM 45434</strain>
    </source>
</reference>
<evidence type="ECO:0000256" key="2">
    <source>
        <dbReference type="ARBA" id="ARBA00022448"/>
    </source>
</evidence>
<dbReference type="EMBL" id="LT629765">
    <property type="protein sequence ID" value="SDR70506.1"/>
    <property type="molecule type" value="Genomic_DNA"/>
</dbReference>
<dbReference type="PANTHER" id="PTHR42734:SF5">
    <property type="entry name" value="IRON TRANSPORT SYSTEM ATP-BINDING PROTEIN HI_0361-RELATED"/>
    <property type="match status" value="1"/>
</dbReference>
<dbReference type="SUPFAM" id="SSF52540">
    <property type="entry name" value="P-loop containing nucleoside triphosphate hydrolases"/>
    <property type="match status" value="1"/>
</dbReference>